<evidence type="ECO:0000259" key="5">
    <source>
        <dbReference type="Pfam" id="PF00501"/>
    </source>
</evidence>
<reference evidence="9" key="1">
    <citation type="submission" date="2015-01" db="EMBL/GenBank/DDBJ databases">
        <title>Comparative genome analysis of Bacillus coagulans HM-08, Clostridium butyricum HM-68, Bacillus subtilis HM-66 and Bacillus paralicheniformis BL-09.</title>
        <authorList>
            <person name="Zhang H."/>
        </authorList>
    </citation>
    <scope>NUCLEOTIDE SEQUENCE [LARGE SCALE GENOMIC DNA]</scope>
    <source>
        <strain evidence="9">HM-08</strain>
    </source>
</reference>
<evidence type="ECO:0000313" key="8">
    <source>
        <dbReference type="EMBL" id="AJO23669.1"/>
    </source>
</evidence>
<dbReference type="Pfam" id="PF13193">
    <property type="entry name" value="AMP-binding_C"/>
    <property type="match status" value="1"/>
</dbReference>
<name>A0AAN0WD06_HEYCO</name>
<dbReference type="GO" id="GO:0005524">
    <property type="term" value="F:ATP binding"/>
    <property type="evidence" value="ECO:0007669"/>
    <property type="project" value="UniProtKB-KW"/>
</dbReference>
<dbReference type="InterPro" id="IPR025110">
    <property type="entry name" value="AMP-bd_C"/>
</dbReference>
<dbReference type="GO" id="GO:0006629">
    <property type="term" value="P:lipid metabolic process"/>
    <property type="evidence" value="ECO:0007669"/>
    <property type="project" value="InterPro"/>
</dbReference>
<dbReference type="InterPro" id="IPR020845">
    <property type="entry name" value="AMP-binding_CS"/>
</dbReference>
<dbReference type="InterPro" id="IPR045851">
    <property type="entry name" value="AMP-bd_C_sf"/>
</dbReference>
<evidence type="ECO:0000313" key="9">
    <source>
        <dbReference type="Proteomes" id="UP000032024"/>
    </source>
</evidence>
<accession>A0AAN0WD06</accession>
<keyword evidence="9" id="KW-1185">Reference proteome</keyword>
<protein>
    <submittedName>
        <fullName evidence="8">Acetoacetyl-CoA synthetase</fullName>
    </submittedName>
</protein>
<dbReference type="Pfam" id="PF00501">
    <property type="entry name" value="AMP-binding"/>
    <property type="match status" value="1"/>
</dbReference>
<evidence type="ECO:0000259" key="7">
    <source>
        <dbReference type="Pfam" id="PF16177"/>
    </source>
</evidence>
<dbReference type="Gene3D" id="3.30.300.30">
    <property type="match status" value="1"/>
</dbReference>
<evidence type="ECO:0000256" key="1">
    <source>
        <dbReference type="ARBA" id="ARBA00006432"/>
    </source>
</evidence>
<dbReference type="PANTHER" id="PTHR42921:SF1">
    <property type="entry name" value="ACETOACETYL-COA SYNTHETASE"/>
    <property type="match status" value="1"/>
</dbReference>
<proteinExistence type="inferred from homology"/>
<dbReference type="InterPro" id="IPR032387">
    <property type="entry name" value="ACAS_N"/>
</dbReference>
<keyword evidence="4" id="KW-0067">ATP-binding</keyword>
<dbReference type="EMBL" id="CP010525">
    <property type="protein sequence ID" value="AJO23669.1"/>
    <property type="molecule type" value="Genomic_DNA"/>
</dbReference>
<dbReference type="InterPro" id="IPR042099">
    <property type="entry name" value="ANL_N_sf"/>
</dbReference>
<feature type="domain" description="AMP-dependent synthetase/ligase" evidence="5">
    <location>
        <begin position="102"/>
        <end position="473"/>
    </location>
</feature>
<dbReference type="InterPro" id="IPR000873">
    <property type="entry name" value="AMP-dep_synth/lig_dom"/>
</dbReference>
<feature type="domain" description="AMP-binding enzyme C-terminal" evidence="6">
    <location>
        <begin position="550"/>
        <end position="615"/>
    </location>
</feature>
<keyword evidence="3" id="KW-0547">Nucleotide-binding</keyword>
<dbReference type="SUPFAM" id="SSF56801">
    <property type="entry name" value="Acetyl-CoA synthetase-like"/>
    <property type="match status" value="1"/>
</dbReference>
<dbReference type="NCBIfam" id="TIGR01217">
    <property type="entry name" value="ac_ac_CoA_syn"/>
    <property type="match status" value="1"/>
</dbReference>
<dbReference type="NCBIfam" id="NF002937">
    <property type="entry name" value="PRK03584.1"/>
    <property type="match status" value="1"/>
</dbReference>
<sequence length="663" mass="74740">MKAVTEGALLWQPSGERIEKAGVTRYRKWLEKEYGLAFQRHQDLWKWSVDQLETFWKSIWEYCGVISHTPYEQVLKSRTMPGAEWFAGSTLNYAEHVFRNSRKHKPALIFQSETVRQREVSWQELKEKTAKTAQYLKNLGVQKGDRVVAYMPSMPETVIAFLACASIGAVWSSCSPDFGNESVIERFKQIEPAVLFAVDGYSYNGRIFDKRKNITELQASLPTLKKTIVVPYMDFGEIKPDSSTVSFKEVLKEEAKLAFEPVPFDHPLWILFSSGTTGLPKPIVQGQGGILLEHLKILKVEQGVEPDDVYFWFTTTGWMMWNLLIGNLLAGATVVLYDGSPAYPDMDALWDLAEKTGMTHFGTSAGYISGCMKSGVKPKEKHDLSRLKAILSTGSPLTAEGFIWCYENVKADLWVVSTSGGTDLCTAFVGGSPVLPVHAGEIQTRGLGANIQAFDEEGKPVVNEVGELVICDPMPSMPLYFWGDEGNKRYFENYFDVYPGVWRHGDWIKIDEKGSCVIYGRSDSTINRQGVRMGTSEIYRAVEGIDEIIESLVIDLEHLGRQSFMPLFVALKQGRHMDETLKNRIKTEIRAKVSPRFVPDEIYEVEQIPKTLSGKKLEVPIRKILLGFPVDKVVNRGSMANPEALDFFIELAQTLNDQKTETE</sequence>
<dbReference type="RefSeq" id="WP_035181998.1">
    <property type="nucleotide sequence ID" value="NZ_CP010525.1"/>
</dbReference>
<dbReference type="PROSITE" id="PS00455">
    <property type="entry name" value="AMP_BINDING"/>
    <property type="match status" value="1"/>
</dbReference>
<dbReference type="CDD" id="cd05943">
    <property type="entry name" value="AACS"/>
    <property type="match status" value="1"/>
</dbReference>
<evidence type="ECO:0000259" key="6">
    <source>
        <dbReference type="Pfam" id="PF13193"/>
    </source>
</evidence>
<dbReference type="Gene3D" id="3.40.50.12780">
    <property type="entry name" value="N-terminal domain of ligase-like"/>
    <property type="match status" value="1"/>
</dbReference>
<gene>
    <name evidence="8" type="ORF">SB48_HM08orf04594</name>
</gene>
<evidence type="ECO:0000256" key="4">
    <source>
        <dbReference type="ARBA" id="ARBA00022840"/>
    </source>
</evidence>
<dbReference type="Pfam" id="PF16177">
    <property type="entry name" value="ACAS_N"/>
    <property type="match status" value="1"/>
</dbReference>
<comment type="similarity">
    <text evidence="1">Belongs to the ATP-dependent AMP-binding enzyme family.</text>
</comment>
<dbReference type="InterPro" id="IPR005914">
    <property type="entry name" value="Acac_CoA_synth"/>
</dbReference>
<feature type="domain" description="Acetyl-coenzyme A synthetase N-terminal" evidence="7">
    <location>
        <begin position="42"/>
        <end position="96"/>
    </location>
</feature>
<organism evidence="8 9">
    <name type="scientific">Heyndrickxia coagulans</name>
    <name type="common">Weizmannia coagulans</name>
    <dbReference type="NCBI Taxonomy" id="1398"/>
    <lineage>
        <taxon>Bacteria</taxon>
        <taxon>Bacillati</taxon>
        <taxon>Bacillota</taxon>
        <taxon>Bacilli</taxon>
        <taxon>Bacillales</taxon>
        <taxon>Bacillaceae</taxon>
        <taxon>Heyndrickxia</taxon>
    </lineage>
</organism>
<evidence type="ECO:0000256" key="3">
    <source>
        <dbReference type="ARBA" id="ARBA00022741"/>
    </source>
</evidence>
<evidence type="ECO:0000256" key="2">
    <source>
        <dbReference type="ARBA" id="ARBA00022598"/>
    </source>
</evidence>
<dbReference type="Proteomes" id="UP000032024">
    <property type="component" value="Chromosome"/>
</dbReference>
<keyword evidence="2" id="KW-0436">Ligase</keyword>
<dbReference type="PANTHER" id="PTHR42921">
    <property type="entry name" value="ACETOACETYL-COA SYNTHETASE"/>
    <property type="match status" value="1"/>
</dbReference>
<dbReference type="AlphaFoldDB" id="A0AAN0WD06"/>
<dbReference type="GO" id="GO:0030729">
    <property type="term" value="F:acetoacetate-CoA ligase activity"/>
    <property type="evidence" value="ECO:0007669"/>
    <property type="project" value="InterPro"/>
</dbReference>